<proteinExistence type="predicted"/>
<organism evidence="2 3">
    <name type="scientific">Leersia perrieri</name>
    <dbReference type="NCBI Taxonomy" id="77586"/>
    <lineage>
        <taxon>Eukaryota</taxon>
        <taxon>Viridiplantae</taxon>
        <taxon>Streptophyta</taxon>
        <taxon>Embryophyta</taxon>
        <taxon>Tracheophyta</taxon>
        <taxon>Spermatophyta</taxon>
        <taxon>Magnoliopsida</taxon>
        <taxon>Liliopsida</taxon>
        <taxon>Poales</taxon>
        <taxon>Poaceae</taxon>
        <taxon>BOP clade</taxon>
        <taxon>Oryzoideae</taxon>
        <taxon>Oryzeae</taxon>
        <taxon>Oryzinae</taxon>
        <taxon>Leersia</taxon>
    </lineage>
</organism>
<reference evidence="3" key="2">
    <citation type="submission" date="2013-12" db="EMBL/GenBank/DDBJ databases">
        <authorList>
            <person name="Yu Y."/>
            <person name="Lee S."/>
            <person name="de Baynast K."/>
            <person name="Wissotski M."/>
            <person name="Liu L."/>
            <person name="Talag J."/>
            <person name="Goicoechea J."/>
            <person name="Angelova A."/>
            <person name="Jetty R."/>
            <person name="Kudrna D."/>
            <person name="Golser W."/>
            <person name="Rivera L."/>
            <person name="Zhang J."/>
            <person name="Wing R."/>
        </authorList>
    </citation>
    <scope>NUCLEOTIDE SEQUENCE</scope>
</reference>
<dbReference type="GO" id="GO:0000775">
    <property type="term" value="C:chromosome, centromeric region"/>
    <property type="evidence" value="ECO:0007669"/>
    <property type="project" value="InterPro"/>
</dbReference>
<dbReference type="GO" id="GO:0045144">
    <property type="term" value="P:meiotic sister chromatid segregation"/>
    <property type="evidence" value="ECO:0007669"/>
    <property type="project" value="InterPro"/>
</dbReference>
<evidence type="ECO:0000256" key="1">
    <source>
        <dbReference type="SAM" id="MobiDB-lite"/>
    </source>
</evidence>
<dbReference type="PANTHER" id="PTHR34373:SF16">
    <property type="entry name" value="SHUGOSHIN-1"/>
    <property type="match status" value="1"/>
</dbReference>
<dbReference type="HOGENOM" id="CLU_028640_1_0_1"/>
<dbReference type="InterPro" id="IPR044693">
    <property type="entry name" value="SGO_plant"/>
</dbReference>
<accession>A0A0D9VM84</accession>
<feature type="compositionally biased region" description="Basic and acidic residues" evidence="1">
    <location>
        <begin position="325"/>
        <end position="365"/>
    </location>
</feature>
<evidence type="ECO:0000313" key="3">
    <source>
        <dbReference type="Proteomes" id="UP000032180"/>
    </source>
</evidence>
<dbReference type="GO" id="GO:0034090">
    <property type="term" value="P:maintenance of meiotic sister chromatid cohesion"/>
    <property type="evidence" value="ECO:0007669"/>
    <property type="project" value="InterPro"/>
</dbReference>
<evidence type="ECO:0008006" key="4">
    <source>
        <dbReference type="Google" id="ProtNLM"/>
    </source>
</evidence>
<reference evidence="2" key="3">
    <citation type="submission" date="2015-04" db="UniProtKB">
        <authorList>
            <consortium name="EnsemblPlants"/>
        </authorList>
    </citation>
    <scope>IDENTIFICATION</scope>
</reference>
<feature type="compositionally biased region" description="Gly residues" evidence="1">
    <location>
        <begin position="12"/>
        <end position="24"/>
    </location>
</feature>
<keyword evidence="3" id="KW-1185">Reference proteome</keyword>
<dbReference type="EnsemblPlants" id="LPERR02G29740.1">
    <property type="protein sequence ID" value="LPERR02G29740.1"/>
    <property type="gene ID" value="LPERR02G29740"/>
</dbReference>
<dbReference type="AlphaFoldDB" id="A0A0D9VM84"/>
<feature type="region of interest" description="Disordered" evidence="1">
    <location>
        <begin position="320"/>
        <end position="399"/>
    </location>
</feature>
<dbReference type="Gramene" id="LPERR02G29740.1">
    <property type="protein sequence ID" value="LPERR02G29740.1"/>
    <property type="gene ID" value="LPERR02G29740"/>
</dbReference>
<sequence length="488" mass="54034">MLGAAAAQRGGSIPGGKEAGGHGGLGLAGKPLALADITNTGRRPNPPGSVADVLKENAKLRHLLVERTKVIEVSRTEMQKVRLMLQALQQKNLQLVQANSQMFAELNLGKERIKLLQHELSCREALLKVKESELARKSKTAKQQHNETKLLEIKARPSKRAPAEDHKKATGAIVDHLVEVQYVPSYTICEEPPQDKTSKRHTNKRKSESCEIVKDANTVQSSGSLHGDEPRKTLRRRSARLNSMSCEVSDVSCDTLHEDHISPLAPKQPNAGKLNLDTDCMYQKNKRILHGHKEVYLEEAIQEPGSKVAGAEAHKIYAWQPLNVEDPKPPQDRGGKRKSMRIDANKQKLESHEGLMSSNKEDCIDTKCSSDSSMPLRHDKRELTRRRSKRLDPGPCEVSNDTFEIVQEDTSAPSSSNVLVEQTKNDAQNLSSSCSRSSEEQVMGRRSSVGRPSRRAAEKVVSYREIPLTFGTDGVDDNQQTVDPVLIT</sequence>
<dbReference type="eggNOG" id="ENOG502RYDC">
    <property type="taxonomic scope" value="Eukaryota"/>
</dbReference>
<protein>
    <recommendedName>
        <fullName evidence="4">Shugoshin C-terminal domain-containing protein</fullName>
    </recommendedName>
</protein>
<reference evidence="2 3" key="1">
    <citation type="submission" date="2012-08" db="EMBL/GenBank/DDBJ databases">
        <title>Oryza genome evolution.</title>
        <authorList>
            <person name="Wing R.A."/>
        </authorList>
    </citation>
    <scope>NUCLEOTIDE SEQUENCE</scope>
</reference>
<dbReference type="STRING" id="77586.A0A0D9VM84"/>
<feature type="region of interest" description="Disordered" evidence="1">
    <location>
        <begin position="424"/>
        <end position="457"/>
    </location>
</feature>
<feature type="region of interest" description="Disordered" evidence="1">
    <location>
        <begin position="1"/>
        <end position="24"/>
    </location>
</feature>
<dbReference type="PANTHER" id="PTHR34373">
    <property type="entry name" value="SHUGOSHIN 2"/>
    <property type="match status" value="1"/>
</dbReference>
<evidence type="ECO:0000313" key="2">
    <source>
        <dbReference type="EnsemblPlants" id="LPERR02G29740.1"/>
    </source>
</evidence>
<dbReference type="Proteomes" id="UP000032180">
    <property type="component" value="Chromosome 2"/>
</dbReference>
<name>A0A0D9VM84_9ORYZ</name>
<feature type="region of interest" description="Disordered" evidence="1">
    <location>
        <begin position="189"/>
        <end position="209"/>
    </location>
</feature>